<dbReference type="PANTHER" id="PTHR21092:SF0">
    <property type="entry name" value="NICASTRIN"/>
    <property type="match status" value="1"/>
</dbReference>
<keyword evidence="4 10" id="KW-0812">Transmembrane</keyword>
<dbReference type="RefSeq" id="XP_015267604.1">
    <property type="nucleotide sequence ID" value="XM_015412118.1"/>
</dbReference>
<keyword evidence="6" id="KW-0914">Notch signaling pathway</keyword>
<evidence type="ECO:0000256" key="9">
    <source>
        <dbReference type="ARBA" id="ARBA00023180"/>
    </source>
</evidence>
<gene>
    <name evidence="13" type="primary">NCSTN</name>
</gene>
<dbReference type="Proteomes" id="UP000694871">
    <property type="component" value="Unplaced"/>
</dbReference>
<evidence type="ECO:0000256" key="2">
    <source>
        <dbReference type="ARBA" id="ARBA00007717"/>
    </source>
</evidence>
<keyword evidence="8 10" id="KW-0472">Membrane</keyword>
<evidence type="ECO:0000313" key="12">
    <source>
        <dbReference type="Proteomes" id="UP000694871"/>
    </source>
</evidence>
<dbReference type="Pfam" id="PF18266">
    <property type="entry name" value="Ncstrn_small"/>
    <property type="match status" value="1"/>
</dbReference>
<accession>A0ABM1K1L7</accession>
<feature type="transmembrane region" description="Helical" evidence="10">
    <location>
        <begin position="640"/>
        <end position="660"/>
    </location>
</feature>
<dbReference type="InterPro" id="IPR041084">
    <property type="entry name" value="Ncstrn_small"/>
</dbReference>
<keyword evidence="5" id="KW-0732">Signal</keyword>
<comment type="similarity">
    <text evidence="2">Belongs to the nicastrin family.</text>
</comment>
<evidence type="ECO:0000256" key="10">
    <source>
        <dbReference type="SAM" id="Phobius"/>
    </source>
</evidence>
<keyword evidence="7 10" id="KW-1133">Transmembrane helix</keyword>
<dbReference type="PANTHER" id="PTHR21092">
    <property type="entry name" value="NICASTRIN"/>
    <property type="match status" value="1"/>
</dbReference>
<evidence type="ECO:0000256" key="7">
    <source>
        <dbReference type="ARBA" id="ARBA00022989"/>
    </source>
</evidence>
<proteinExistence type="inferred from homology"/>
<evidence type="ECO:0000256" key="5">
    <source>
        <dbReference type="ARBA" id="ARBA00022729"/>
    </source>
</evidence>
<keyword evidence="9" id="KW-0325">Glycoprotein</keyword>
<reference evidence="13" key="1">
    <citation type="submission" date="2025-08" db="UniProtKB">
        <authorList>
            <consortium name="RefSeq"/>
        </authorList>
    </citation>
    <scope>IDENTIFICATION</scope>
</reference>
<keyword evidence="12" id="KW-1185">Reference proteome</keyword>
<feature type="domain" description="Nicastrin small lobe" evidence="11">
    <location>
        <begin position="56"/>
        <end position="229"/>
    </location>
</feature>
<organism evidence="12 13">
    <name type="scientific">Gekko japonicus</name>
    <name type="common">Schlegel's Japanese gecko</name>
    <dbReference type="NCBI Taxonomy" id="146911"/>
    <lineage>
        <taxon>Eukaryota</taxon>
        <taxon>Metazoa</taxon>
        <taxon>Chordata</taxon>
        <taxon>Craniata</taxon>
        <taxon>Vertebrata</taxon>
        <taxon>Euteleostomi</taxon>
        <taxon>Lepidosauria</taxon>
        <taxon>Squamata</taxon>
        <taxon>Bifurcata</taxon>
        <taxon>Gekkota</taxon>
        <taxon>Gekkonidae</taxon>
        <taxon>Gekkoninae</taxon>
        <taxon>Gekko</taxon>
    </lineage>
</organism>
<name>A0ABM1K1L7_GEKJA</name>
<sequence>MAAIEEEEMGSSCSWRIRGVTELLLRGLLLCALAAGSGWCNSVERKIYIPLNRTATCVRLMNATHQIGCQSSMNGDTGVIHVVEKQEDVQWVLSDGPHPPYIVLLDGELFTRGMMDQLKESPRISGVAVAIAKPRPVKGFSPGSRCPNDGFGVYNSTYGPQYAHCNNMEWNPLGNGLFYEDFSFPIFLLQDENETEVIKQCYQTYNFPHNGSVPQYPLCAMQLFSHMHAVTSTVTCMRRTSLQSTFSINPEVICDPLSDYNVWSTLKPINVSTNLNSTEKVIMVATRIDSHSMFWNVAPGAESAVASFVTHLAAAEAIHKAPDIQTLPKNIMFTFFQGESFDYIGSSRMAYDMQKNKFPIRLENIDCFLELGQIALTNSSVLWMHTDPVSQKSLSVEVTNLFSRCSTSGTGVEVQEIGSTQALPPSSFQRFLKLKEIPGVVLADHKTSFQNNYVTETAESLAEVATVVARALYQLAGGSGNASAIQADPRTVTRMLYGFLVRTNNSWFQSIIKPDLKGILENEPPPYYIAVSKPVNATYLVHYVLANLTGAVTNLTKEQCLNSDGDLYEYAWVQGPQDPNSTTSSRLPFCVRSTVRLTSASSPAFELQDWGSTQYSTWTESRWKELHARIFLVASRQLEIITLVVGIVILIISFVATYFINAKADVLFTTPRDSGAVAY</sequence>
<evidence type="ECO:0000256" key="4">
    <source>
        <dbReference type="ARBA" id="ARBA00022692"/>
    </source>
</evidence>
<evidence type="ECO:0000313" key="13">
    <source>
        <dbReference type="RefSeq" id="XP_015267604.1"/>
    </source>
</evidence>
<dbReference type="Gene3D" id="3.40.630.10">
    <property type="entry name" value="Zn peptidases"/>
    <property type="match status" value="1"/>
</dbReference>
<evidence type="ECO:0000256" key="1">
    <source>
        <dbReference type="ARBA" id="ARBA00004479"/>
    </source>
</evidence>
<dbReference type="GeneID" id="107111190"/>
<comment type="subcellular location">
    <subcellularLocation>
        <location evidence="1">Membrane</location>
        <topology evidence="1">Single-pass type I membrane protein</topology>
    </subcellularLocation>
</comment>
<evidence type="ECO:0000259" key="11">
    <source>
        <dbReference type="Pfam" id="PF18266"/>
    </source>
</evidence>
<evidence type="ECO:0000256" key="6">
    <source>
        <dbReference type="ARBA" id="ARBA00022976"/>
    </source>
</evidence>
<protein>
    <recommendedName>
        <fullName evidence="3">Nicastrin</fullName>
    </recommendedName>
</protein>
<dbReference type="SUPFAM" id="SSF53187">
    <property type="entry name" value="Zn-dependent exopeptidases"/>
    <property type="match status" value="1"/>
</dbReference>
<dbReference type="InterPro" id="IPR008710">
    <property type="entry name" value="Nicastrin"/>
</dbReference>
<evidence type="ECO:0000256" key="8">
    <source>
        <dbReference type="ARBA" id="ARBA00023136"/>
    </source>
</evidence>
<dbReference type="Pfam" id="PF05450">
    <property type="entry name" value="Nicastrin"/>
    <property type="match status" value="1"/>
</dbReference>
<dbReference type="CDD" id="cd03881">
    <property type="entry name" value="M28_Nicastrin"/>
    <property type="match status" value="1"/>
</dbReference>
<evidence type="ECO:0000256" key="3">
    <source>
        <dbReference type="ARBA" id="ARBA00015303"/>
    </source>
</evidence>